<accession>A0A1I3WNF7</accession>
<protein>
    <recommendedName>
        <fullName evidence="1">DUF4183 domain-containing protein</fullName>
    </recommendedName>
</protein>
<gene>
    <name evidence="2" type="ORF">SAMN05518846_108187</name>
</gene>
<dbReference type="Pfam" id="PF13799">
    <property type="entry name" value="DUF4183"/>
    <property type="match status" value="1"/>
</dbReference>
<dbReference type="EMBL" id="FORT01000008">
    <property type="protein sequence ID" value="SFK07991.1"/>
    <property type="molecule type" value="Genomic_DNA"/>
</dbReference>
<organism evidence="2 3">
    <name type="scientific">Brevibacillus centrosporus</name>
    <dbReference type="NCBI Taxonomy" id="54910"/>
    <lineage>
        <taxon>Bacteria</taxon>
        <taxon>Bacillati</taxon>
        <taxon>Bacillota</taxon>
        <taxon>Bacilli</taxon>
        <taxon>Bacillales</taxon>
        <taxon>Paenibacillaceae</taxon>
        <taxon>Brevibacillus</taxon>
    </lineage>
</organism>
<proteinExistence type="predicted"/>
<keyword evidence="3" id="KW-1185">Reference proteome</keyword>
<feature type="domain" description="DUF4183" evidence="1">
    <location>
        <begin position="42"/>
        <end position="113"/>
    </location>
</feature>
<evidence type="ECO:0000259" key="1">
    <source>
        <dbReference type="Pfam" id="PF13799"/>
    </source>
</evidence>
<dbReference type="RefSeq" id="WP_092269418.1">
    <property type="nucleotide sequence ID" value="NZ_FORT01000008.1"/>
</dbReference>
<dbReference type="AlphaFoldDB" id="A0A1I3WNF7"/>
<evidence type="ECO:0000313" key="3">
    <source>
        <dbReference type="Proteomes" id="UP000198915"/>
    </source>
</evidence>
<name>A0A1I3WNF7_9BACL</name>
<dbReference type="STRING" id="1884381.SAMN05518846_108187"/>
<dbReference type="InterPro" id="IPR025237">
    <property type="entry name" value="DUF4183"/>
</dbReference>
<reference evidence="3" key="1">
    <citation type="submission" date="2016-10" db="EMBL/GenBank/DDBJ databases">
        <authorList>
            <person name="Varghese N."/>
            <person name="Submissions S."/>
        </authorList>
    </citation>
    <scope>NUCLEOTIDE SEQUENCE [LARGE SCALE GENOMIC DNA]</scope>
    <source>
        <strain evidence="3">OK042</strain>
    </source>
</reference>
<sequence length="121" mass="13702">MHIRDAASARRKLLVPSGCPDIFPGSVNQGQFLQTEVYYYCALASGSTRYFTDHDRLIEYQSSLILDPQQVSYMNLFVNGMLQPPIVYEVRRGLLLLKTTDVPQPGVIIMLQFVKILLPNP</sequence>
<dbReference type="Proteomes" id="UP000198915">
    <property type="component" value="Unassembled WGS sequence"/>
</dbReference>
<evidence type="ECO:0000313" key="2">
    <source>
        <dbReference type="EMBL" id="SFK07991.1"/>
    </source>
</evidence>